<dbReference type="Gene3D" id="3.55.50.30">
    <property type="match status" value="1"/>
</dbReference>
<sequence>MDIQLLKKFYRHECTPDEVKEVLSWFKQEELQQAEEEALSTLWQQAEHEKNEPANWHDADKVLLNIQAQKNLHAALSGDEVQPVRRFYFSDPWKQYLKLAAALLLPLCAVWLLTQKLQSSQEPKLLTVEARPGMKKTITLADGSVVKLHSGSSISFYSDFKTNRTVSLNGEAFFEVAKDSLYPFTVRSGAIHTQALGTSFNIDYQKGDSTIHVALVTGRVKVSHQEQKGADPLAVLEPGQQLVYSKPSASYQVAPFKERIVLGWKDGVLQFEDASLPEVIHELERWYGVRVEVRDSGESAVRADWHFTASYDRQPLETVLQGISFVKKLTYTRPDSNTVLLSLGQ</sequence>
<dbReference type="PANTHER" id="PTHR30273">
    <property type="entry name" value="PERIPLASMIC SIGNAL SENSOR AND SIGMA FACTOR ACTIVATOR FECR-RELATED"/>
    <property type="match status" value="1"/>
</dbReference>
<dbReference type="InterPro" id="IPR012373">
    <property type="entry name" value="Ferrdict_sens_TM"/>
</dbReference>
<accession>A0A1Q5P953</accession>
<gene>
    <name evidence="3" type="ORF">A3841_06420</name>
</gene>
<feature type="domain" description="FecR protein" evidence="1">
    <location>
        <begin position="128"/>
        <end position="221"/>
    </location>
</feature>
<name>A0A1Q5P953_9BACT</name>
<dbReference type="GO" id="GO:0016989">
    <property type="term" value="F:sigma factor antagonist activity"/>
    <property type="evidence" value="ECO:0007669"/>
    <property type="project" value="TreeGrafter"/>
</dbReference>
<dbReference type="InterPro" id="IPR032508">
    <property type="entry name" value="FecR_C"/>
</dbReference>
<dbReference type="Proteomes" id="UP000186551">
    <property type="component" value="Unassembled WGS sequence"/>
</dbReference>
<dbReference type="STRING" id="1797110.A3841_06420"/>
<protein>
    <recommendedName>
        <fullName evidence="5">DUF4974 domain-containing protein</fullName>
    </recommendedName>
</protein>
<feature type="domain" description="Protein FecR C-terminal" evidence="2">
    <location>
        <begin position="269"/>
        <end position="339"/>
    </location>
</feature>
<reference evidence="3 4" key="1">
    <citation type="submission" date="2016-03" db="EMBL/GenBank/DDBJ databases">
        <title>Genome sequence of Pontibacter sp. nov., of the family cytophagaceae, isolated from marine sediment of the Yellow Sea, China.</title>
        <authorList>
            <person name="Zhang G."/>
            <person name="Zhang R."/>
        </authorList>
    </citation>
    <scope>NUCLEOTIDE SEQUENCE [LARGE SCALE GENOMIC DNA]</scope>
    <source>
        <strain evidence="3 4">S10-8</strain>
    </source>
</reference>
<organism evidence="3 4">
    <name type="scientific">Pontibacter flavimaris</name>
    <dbReference type="NCBI Taxonomy" id="1797110"/>
    <lineage>
        <taxon>Bacteria</taxon>
        <taxon>Pseudomonadati</taxon>
        <taxon>Bacteroidota</taxon>
        <taxon>Cytophagia</taxon>
        <taxon>Cytophagales</taxon>
        <taxon>Hymenobacteraceae</taxon>
        <taxon>Pontibacter</taxon>
    </lineage>
</organism>
<dbReference type="Pfam" id="PF16344">
    <property type="entry name" value="FecR_C"/>
    <property type="match status" value="1"/>
</dbReference>
<dbReference type="Pfam" id="PF04773">
    <property type="entry name" value="FecR"/>
    <property type="match status" value="1"/>
</dbReference>
<evidence type="ECO:0000259" key="1">
    <source>
        <dbReference type="Pfam" id="PF04773"/>
    </source>
</evidence>
<dbReference type="OrthoDB" id="1099916at2"/>
<dbReference type="Gene3D" id="2.60.120.1440">
    <property type="match status" value="1"/>
</dbReference>
<dbReference type="AlphaFoldDB" id="A0A1Q5P953"/>
<dbReference type="InterPro" id="IPR006860">
    <property type="entry name" value="FecR"/>
</dbReference>
<dbReference type="PIRSF" id="PIRSF018266">
    <property type="entry name" value="FecR"/>
    <property type="match status" value="1"/>
</dbReference>
<dbReference type="RefSeq" id="WP_073854858.1">
    <property type="nucleotide sequence ID" value="NZ_LVWA01000012.1"/>
</dbReference>
<keyword evidence="4" id="KW-1185">Reference proteome</keyword>
<evidence type="ECO:0008006" key="5">
    <source>
        <dbReference type="Google" id="ProtNLM"/>
    </source>
</evidence>
<evidence type="ECO:0000313" key="4">
    <source>
        <dbReference type="Proteomes" id="UP000186551"/>
    </source>
</evidence>
<evidence type="ECO:0000313" key="3">
    <source>
        <dbReference type="EMBL" id="OKL38766.1"/>
    </source>
</evidence>
<proteinExistence type="predicted"/>
<dbReference type="EMBL" id="LVWA01000012">
    <property type="protein sequence ID" value="OKL38766.1"/>
    <property type="molecule type" value="Genomic_DNA"/>
</dbReference>
<dbReference type="PANTHER" id="PTHR30273:SF2">
    <property type="entry name" value="PROTEIN FECR"/>
    <property type="match status" value="1"/>
</dbReference>
<evidence type="ECO:0000259" key="2">
    <source>
        <dbReference type="Pfam" id="PF16344"/>
    </source>
</evidence>
<comment type="caution">
    <text evidence="3">The sequence shown here is derived from an EMBL/GenBank/DDBJ whole genome shotgun (WGS) entry which is preliminary data.</text>
</comment>